<feature type="domain" description="MRG" evidence="6">
    <location>
        <begin position="138"/>
        <end position="290"/>
    </location>
</feature>
<dbReference type="InterPro" id="IPR038217">
    <property type="entry name" value="MRG_C_sf"/>
</dbReference>
<comment type="subcellular location">
    <subcellularLocation>
        <location evidence="1">Nucleus</location>
    </subcellularLocation>
</comment>
<dbReference type="OrthoDB" id="124855at2759"/>
<evidence type="ECO:0000256" key="4">
    <source>
        <dbReference type="ARBA" id="ARBA00023163"/>
    </source>
</evidence>
<organism evidence="7 8">
    <name type="scientific">Babjeviella inositovora NRRL Y-12698</name>
    <dbReference type="NCBI Taxonomy" id="984486"/>
    <lineage>
        <taxon>Eukaryota</taxon>
        <taxon>Fungi</taxon>
        <taxon>Dikarya</taxon>
        <taxon>Ascomycota</taxon>
        <taxon>Saccharomycotina</taxon>
        <taxon>Pichiomycetes</taxon>
        <taxon>Serinales incertae sedis</taxon>
        <taxon>Babjeviella</taxon>
    </lineage>
</organism>
<reference evidence="8" key="1">
    <citation type="submission" date="2016-05" db="EMBL/GenBank/DDBJ databases">
        <title>Comparative genomics of biotechnologically important yeasts.</title>
        <authorList>
            <consortium name="DOE Joint Genome Institute"/>
            <person name="Riley R."/>
            <person name="Haridas S."/>
            <person name="Wolfe K.H."/>
            <person name="Lopes M.R."/>
            <person name="Hittinger C.T."/>
            <person name="Goker M."/>
            <person name="Salamov A."/>
            <person name="Wisecaver J."/>
            <person name="Long T.M."/>
            <person name="Aerts A.L."/>
            <person name="Barry K."/>
            <person name="Choi C."/>
            <person name="Clum A."/>
            <person name="Coughlan A.Y."/>
            <person name="Deshpande S."/>
            <person name="Douglass A.P."/>
            <person name="Hanson S.J."/>
            <person name="Klenk H.-P."/>
            <person name="Labutti K."/>
            <person name="Lapidus A."/>
            <person name="Lindquist E."/>
            <person name="Lipzen A."/>
            <person name="Meier-Kolthoff J.P."/>
            <person name="Ohm R.A."/>
            <person name="Otillar R.P."/>
            <person name="Pangilinan J."/>
            <person name="Peng Y."/>
            <person name="Rokas A."/>
            <person name="Rosa C.A."/>
            <person name="Scheuner C."/>
            <person name="Sibirny A.A."/>
            <person name="Slot J.C."/>
            <person name="Stielow J.B."/>
            <person name="Sun H."/>
            <person name="Kurtzman C.P."/>
            <person name="Blackwell M."/>
            <person name="Grigoriev I.V."/>
            <person name="Jeffries T.W."/>
        </authorList>
    </citation>
    <scope>NUCLEOTIDE SEQUENCE [LARGE SCALE GENOMIC DNA]</scope>
    <source>
        <strain evidence="8">NRRL Y-12698</strain>
    </source>
</reference>
<keyword evidence="2" id="KW-0156">Chromatin regulator</keyword>
<dbReference type="InterPro" id="IPR026541">
    <property type="entry name" value="MRG_dom"/>
</dbReference>
<dbReference type="GO" id="GO:0006355">
    <property type="term" value="P:regulation of DNA-templated transcription"/>
    <property type="evidence" value="ECO:0007669"/>
    <property type="project" value="InterPro"/>
</dbReference>
<name>A0A1E3QRH6_9ASCO</name>
<dbReference type="STRING" id="984486.A0A1E3QRH6"/>
<accession>A0A1E3QRH6</accession>
<evidence type="ECO:0000256" key="1">
    <source>
        <dbReference type="ARBA" id="ARBA00004123"/>
    </source>
</evidence>
<dbReference type="GO" id="GO:0005634">
    <property type="term" value="C:nucleus"/>
    <property type="evidence" value="ECO:0007669"/>
    <property type="project" value="UniProtKB-SubCell"/>
</dbReference>
<dbReference type="PROSITE" id="PS51640">
    <property type="entry name" value="MRG"/>
    <property type="match status" value="1"/>
</dbReference>
<sequence>MPPHSLQINSKCLVTLGSTLQLAKIYMIHSRLKPFTILGKDGNIPTNSPSASFPAEFLTLDCVFLKFLDTGHQKWVAQERVITYLETNLAQKRMLDQNQHRVRKITRTRAKDIKLKVEVKSVSHRAKAKPPILAKLAEIKEEFQVMITLSDRLKHLLLQDYKNVTRHGQLVRLPACVPVSKVISNFSRSSALSADITKSIEVYFNRSLASLVLYDFERQQFVYLKREDTESYSDVYGAIHLLRLLVVLPSLLVSSLLSEDGIKIMLKHMNELLEYMEKAYEKIFSPEDYMKALKTYLNDNKEFMVI</sequence>
<evidence type="ECO:0000256" key="3">
    <source>
        <dbReference type="ARBA" id="ARBA00023015"/>
    </source>
</evidence>
<dbReference type="PANTHER" id="PTHR10880">
    <property type="entry name" value="MORTALITY FACTOR 4-LIKE PROTEIN"/>
    <property type="match status" value="1"/>
</dbReference>
<dbReference type="InterPro" id="IPR008676">
    <property type="entry name" value="MRG"/>
</dbReference>
<keyword evidence="5" id="KW-0539">Nucleus</keyword>
<proteinExistence type="predicted"/>
<dbReference type="EMBL" id="KV454432">
    <property type="protein sequence ID" value="ODQ79652.1"/>
    <property type="molecule type" value="Genomic_DNA"/>
</dbReference>
<evidence type="ECO:0000256" key="5">
    <source>
        <dbReference type="ARBA" id="ARBA00023242"/>
    </source>
</evidence>
<protein>
    <recommendedName>
        <fullName evidence="6">MRG domain-containing protein</fullName>
    </recommendedName>
</protein>
<dbReference type="Proteomes" id="UP000094336">
    <property type="component" value="Unassembled WGS sequence"/>
</dbReference>
<dbReference type="GO" id="GO:0035267">
    <property type="term" value="C:NuA4 histone acetyltransferase complex"/>
    <property type="evidence" value="ECO:0007669"/>
    <property type="project" value="TreeGrafter"/>
</dbReference>
<evidence type="ECO:0000259" key="6">
    <source>
        <dbReference type="Pfam" id="PF05712"/>
    </source>
</evidence>
<dbReference type="GO" id="GO:0006325">
    <property type="term" value="P:chromatin organization"/>
    <property type="evidence" value="ECO:0007669"/>
    <property type="project" value="UniProtKB-KW"/>
</dbReference>
<evidence type="ECO:0000313" key="7">
    <source>
        <dbReference type="EMBL" id="ODQ79652.1"/>
    </source>
</evidence>
<dbReference type="AlphaFoldDB" id="A0A1E3QRH6"/>
<dbReference type="Gene3D" id="1.10.274.30">
    <property type="entry name" value="MRG domain"/>
    <property type="match status" value="1"/>
</dbReference>
<keyword evidence="3" id="KW-0805">Transcription regulation</keyword>
<dbReference type="RefSeq" id="XP_018984980.1">
    <property type="nucleotide sequence ID" value="XM_019127176.1"/>
</dbReference>
<keyword evidence="8" id="KW-1185">Reference proteome</keyword>
<dbReference type="PANTHER" id="PTHR10880:SF15">
    <property type="entry name" value="MSL COMPLEX SUBUNIT 3"/>
    <property type="match status" value="1"/>
</dbReference>
<gene>
    <name evidence="7" type="ORF">BABINDRAFT_145927</name>
</gene>
<dbReference type="Pfam" id="PF05712">
    <property type="entry name" value="MRG"/>
    <property type="match status" value="1"/>
</dbReference>
<evidence type="ECO:0000256" key="2">
    <source>
        <dbReference type="ARBA" id="ARBA00022853"/>
    </source>
</evidence>
<keyword evidence="4" id="KW-0804">Transcription</keyword>
<evidence type="ECO:0000313" key="8">
    <source>
        <dbReference type="Proteomes" id="UP000094336"/>
    </source>
</evidence>
<dbReference type="GeneID" id="30145029"/>